<feature type="active site" description="Charge relay system" evidence="5">
    <location>
        <position position="485"/>
    </location>
</feature>
<evidence type="ECO:0000313" key="9">
    <source>
        <dbReference type="Proteomes" id="UP001152320"/>
    </source>
</evidence>
<keyword evidence="6" id="KW-0732">Signal</keyword>
<dbReference type="InterPro" id="IPR019826">
    <property type="entry name" value="Carboxylesterase_B_AS"/>
</dbReference>
<feature type="active site" description="Acyl-ester intermediate" evidence="5">
    <location>
        <position position="211"/>
    </location>
</feature>
<dbReference type="CDD" id="cd00312">
    <property type="entry name" value="Esterase_lipase"/>
    <property type="match status" value="1"/>
</dbReference>
<keyword evidence="4" id="KW-1015">Disulfide bond</keyword>
<dbReference type="GO" id="GO:0003990">
    <property type="term" value="F:acetylcholinesterase activity"/>
    <property type="evidence" value="ECO:0007669"/>
    <property type="project" value="TreeGrafter"/>
</dbReference>
<dbReference type="Pfam" id="PF00135">
    <property type="entry name" value="COesterase"/>
    <property type="match status" value="2"/>
</dbReference>
<comment type="caution">
    <text evidence="8">The sequence shown here is derived from an EMBL/GenBank/DDBJ whole genome shotgun (WGS) entry which is preliminary data.</text>
</comment>
<dbReference type="EMBL" id="JAIZAY010000009">
    <property type="protein sequence ID" value="KAJ8036384.1"/>
    <property type="molecule type" value="Genomic_DNA"/>
</dbReference>
<feature type="domain" description="Carboxylesterase type B" evidence="7">
    <location>
        <begin position="262"/>
        <end position="579"/>
    </location>
</feature>
<evidence type="ECO:0000256" key="6">
    <source>
        <dbReference type="RuleBase" id="RU361235"/>
    </source>
</evidence>
<keyword evidence="3 6" id="KW-0378">Hydrolase</keyword>
<dbReference type="Gene3D" id="3.40.50.1820">
    <property type="entry name" value="alpha/beta hydrolase"/>
    <property type="match status" value="2"/>
</dbReference>
<protein>
    <recommendedName>
        <fullName evidence="6">Carboxylic ester hydrolase</fullName>
        <ecNumber evidence="6">3.1.1.-</ecNumber>
    </recommendedName>
</protein>
<dbReference type="InterPro" id="IPR029058">
    <property type="entry name" value="AB_hydrolase_fold"/>
</dbReference>
<accession>A0A9Q1C1E2</accession>
<comment type="similarity">
    <text evidence="1 6">Belongs to the type-B carboxylesterase/lipase family.</text>
</comment>
<feature type="active site" description="Charge relay system" evidence="5">
    <location>
        <position position="360"/>
    </location>
</feature>
<feature type="domain" description="Carboxylesterase type B" evidence="7">
    <location>
        <begin position="24"/>
        <end position="245"/>
    </location>
</feature>
<dbReference type="PROSITE" id="PS00122">
    <property type="entry name" value="CARBOXYLESTERASE_B_1"/>
    <property type="match status" value="1"/>
</dbReference>
<dbReference type="InterPro" id="IPR002018">
    <property type="entry name" value="CarbesteraseB"/>
</dbReference>
<dbReference type="OrthoDB" id="19653at2759"/>
<sequence length="628" mass="70198">MSFGSIAAFLVFFTVEVVISTDIYVDVEGGTLLGQTLDFVEEDILNISVAVDVFLGIPYAESPERFRPPQPKSSWDGVWNATHFRGTCVQRPNFPGIDESFPTEDCLFLNVFAPNNSVENLPVMVFIHGGSYVSGTSMQRDTSGIPMAAIGTVVVVTINYRLGVLGFLDTGDDASSGNYGLLDQAEALRWVRRNIEAFGGDSSNVTIFGESAGAGSVHFHMLSKTSRDLFDRAILQANNWVSTWRSITMLDTRTFVHCFLFLQSGTAVAPWSFRQDLEDQKVNEAFRIGEAMGCNTRSTNMLVDCLRQVDAQTLENTAEAIFVRLGPTIDGVFLQESPLELVKRGDFKQCPLTVGFNRDEGTLFLVIQFFSLALEDRPHIDYELFKETFVASLNENNGNVGDLLISAVAQQYVDWSQAGNDSYDYFQTVSLINGDEIFSCPAMLVARSHAKMSSEPVYLYFMTHVPTSSVATFSGVGPTWLGAGHGEDLRFVFGYSFIPGLSEFRGPMTAEEDELSVKVIRFWTNFAKTGDPSRESFSSPPGSGELTWPAFSITDQYYKELSLDLPVGRGLKANECAFWNDFKPLLQQYLATLDELEVRWRDEFGSWQDDLREWRDSFREFQRQKPCL</sequence>
<dbReference type="AlphaFoldDB" id="A0A9Q1C1E2"/>
<name>A0A9Q1C1E2_HOLLE</name>
<dbReference type="GO" id="GO:0005615">
    <property type="term" value="C:extracellular space"/>
    <property type="evidence" value="ECO:0007669"/>
    <property type="project" value="TreeGrafter"/>
</dbReference>
<dbReference type="PROSITE" id="PS00941">
    <property type="entry name" value="CARBOXYLESTERASE_B_2"/>
    <property type="match status" value="1"/>
</dbReference>
<organism evidence="8 9">
    <name type="scientific">Holothuria leucospilota</name>
    <name type="common">Black long sea cucumber</name>
    <name type="synonym">Mertensiothuria leucospilota</name>
    <dbReference type="NCBI Taxonomy" id="206669"/>
    <lineage>
        <taxon>Eukaryota</taxon>
        <taxon>Metazoa</taxon>
        <taxon>Echinodermata</taxon>
        <taxon>Eleutherozoa</taxon>
        <taxon>Echinozoa</taxon>
        <taxon>Holothuroidea</taxon>
        <taxon>Aspidochirotacea</taxon>
        <taxon>Aspidochirotida</taxon>
        <taxon>Holothuriidae</taxon>
        <taxon>Holothuria</taxon>
    </lineage>
</organism>
<dbReference type="GO" id="GO:0019695">
    <property type="term" value="P:choline metabolic process"/>
    <property type="evidence" value="ECO:0007669"/>
    <property type="project" value="TreeGrafter"/>
</dbReference>
<dbReference type="PANTHER" id="PTHR43918">
    <property type="entry name" value="ACETYLCHOLINESTERASE"/>
    <property type="match status" value="1"/>
</dbReference>
<feature type="signal peptide" evidence="6">
    <location>
        <begin position="1"/>
        <end position="20"/>
    </location>
</feature>
<dbReference type="EC" id="3.1.1.-" evidence="6"/>
<dbReference type="Proteomes" id="UP001152320">
    <property type="component" value="Chromosome 9"/>
</dbReference>
<gene>
    <name evidence="8" type="ORF">HOLleu_20337</name>
</gene>
<evidence type="ECO:0000313" key="8">
    <source>
        <dbReference type="EMBL" id="KAJ8036384.1"/>
    </source>
</evidence>
<evidence type="ECO:0000256" key="1">
    <source>
        <dbReference type="ARBA" id="ARBA00005964"/>
    </source>
</evidence>
<evidence type="ECO:0000256" key="2">
    <source>
        <dbReference type="ARBA" id="ARBA00022487"/>
    </source>
</evidence>
<keyword evidence="9" id="KW-1185">Reference proteome</keyword>
<evidence type="ECO:0000256" key="5">
    <source>
        <dbReference type="PIRSR" id="PIRSR600997-1"/>
    </source>
</evidence>
<dbReference type="SUPFAM" id="SSF53474">
    <property type="entry name" value="alpha/beta-Hydrolases"/>
    <property type="match status" value="1"/>
</dbReference>
<dbReference type="InterPro" id="IPR050654">
    <property type="entry name" value="AChE-related_enzymes"/>
</dbReference>
<evidence type="ECO:0000259" key="7">
    <source>
        <dbReference type="Pfam" id="PF00135"/>
    </source>
</evidence>
<proteinExistence type="inferred from homology"/>
<dbReference type="PANTHER" id="PTHR43918:SF4">
    <property type="entry name" value="CARBOXYLIC ESTER HYDROLASE"/>
    <property type="match status" value="1"/>
</dbReference>
<reference evidence="8" key="1">
    <citation type="submission" date="2021-10" db="EMBL/GenBank/DDBJ databases">
        <title>Tropical sea cucumber genome reveals ecological adaptation and Cuvierian tubules defense mechanism.</title>
        <authorList>
            <person name="Chen T."/>
        </authorList>
    </citation>
    <scope>NUCLEOTIDE SEQUENCE</scope>
    <source>
        <strain evidence="8">Nanhai2018</strain>
        <tissue evidence="8">Muscle</tissue>
    </source>
</reference>
<feature type="chain" id="PRO_5040528910" description="Carboxylic ester hydrolase" evidence="6">
    <location>
        <begin position="21"/>
        <end position="628"/>
    </location>
</feature>
<evidence type="ECO:0000256" key="4">
    <source>
        <dbReference type="ARBA" id="ARBA00023157"/>
    </source>
</evidence>
<dbReference type="InterPro" id="IPR000997">
    <property type="entry name" value="Cholinesterase"/>
</dbReference>
<keyword evidence="2" id="KW-0719">Serine esterase</keyword>
<evidence type="ECO:0000256" key="3">
    <source>
        <dbReference type="ARBA" id="ARBA00022801"/>
    </source>
</evidence>
<dbReference type="GO" id="GO:0006581">
    <property type="term" value="P:acetylcholine catabolic process"/>
    <property type="evidence" value="ECO:0007669"/>
    <property type="project" value="TreeGrafter"/>
</dbReference>
<dbReference type="InterPro" id="IPR019819">
    <property type="entry name" value="Carboxylesterase_B_CS"/>
</dbReference>
<dbReference type="GO" id="GO:0005886">
    <property type="term" value="C:plasma membrane"/>
    <property type="evidence" value="ECO:0007669"/>
    <property type="project" value="TreeGrafter"/>
</dbReference>
<dbReference type="PRINTS" id="PR00878">
    <property type="entry name" value="CHOLNESTRASE"/>
</dbReference>